<organism evidence="2 3">
    <name type="scientific">Paenibacillus silagei</name>
    <dbReference type="NCBI Taxonomy" id="1670801"/>
    <lineage>
        <taxon>Bacteria</taxon>
        <taxon>Bacillati</taxon>
        <taxon>Bacillota</taxon>
        <taxon>Bacilli</taxon>
        <taxon>Bacillales</taxon>
        <taxon>Paenibacillaceae</taxon>
        <taxon>Paenibacillus</taxon>
    </lineage>
</organism>
<keyword evidence="3" id="KW-1185">Reference proteome</keyword>
<gene>
    <name evidence="2" type="ORF">J2Z70_004257</name>
</gene>
<name>A0ABS4NX88_9BACL</name>
<reference evidence="2 3" key="1">
    <citation type="submission" date="2021-03" db="EMBL/GenBank/DDBJ databases">
        <title>Genomic Encyclopedia of Type Strains, Phase IV (KMG-IV): sequencing the most valuable type-strain genomes for metagenomic binning, comparative biology and taxonomic classification.</title>
        <authorList>
            <person name="Goeker M."/>
        </authorList>
    </citation>
    <scope>NUCLEOTIDE SEQUENCE [LARGE SCALE GENOMIC DNA]</scope>
    <source>
        <strain evidence="2 3">DSM 101953</strain>
    </source>
</reference>
<evidence type="ECO:0000259" key="1">
    <source>
        <dbReference type="Pfam" id="PF09823"/>
    </source>
</evidence>
<feature type="domain" description="DUF2357" evidence="1">
    <location>
        <begin position="67"/>
        <end position="293"/>
    </location>
</feature>
<evidence type="ECO:0000313" key="2">
    <source>
        <dbReference type="EMBL" id="MBP2114096.1"/>
    </source>
</evidence>
<dbReference type="Pfam" id="PF04411">
    <property type="entry name" value="PDDEXK_7"/>
    <property type="match status" value="1"/>
</dbReference>
<dbReference type="EMBL" id="JAGGLV010000015">
    <property type="protein sequence ID" value="MBP2114096.1"/>
    <property type="molecule type" value="Genomic_DNA"/>
</dbReference>
<evidence type="ECO:0000313" key="3">
    <source>
        <dbReference type="Proteomes" id="UP000773462"/>
    </source>
</evidence>
<comment type="caution">
    <text evidence="2">The sequence shown here is derived from an EMBL/GenBank/DDBJ whole genome shotgun (WGS) entry which is preliminary data.</text>
</comment>
<dbReference type="RefSeq" id="WP_209876454.1">
    <property type="nucleotide sequence ID" value="NZ_JAGGLV010000015.1"/>
</dbReference>
<dbReference type="Pfam" id="PF09823">
    <property type="entry name" value="DUF2357"/>
    <property type="match status" value="1"/>
</dbReference>
<proteinExistence type="predicted"/>
<accession>A0ABS4NX88</accession>
<dbReference type="Proteomes" id="UP000773462">
    <property type="component" value="Unassembled WGS sequence"/>
</dbReference>
<dbReference type="InterPro" id="IPR007505">
    <property type="entry name" value="PDDEXK_7"/>
</dbReference>
<sequence>MEQHSSGGDFLLRLNGEEWVTLEDAYLIEATTYDWKYVMKDLEPQPSVQFCGLQHFPNRICEGEVYGQLTTPFYSGQVTLVINGVVFDTYIYSDTRKMTQEQYHLMLSEILQEASLCFEHSGIEMGVDADDRSRELSLAQWSYIEASFSPLATMIRHVIENPTRVLEAHEQQMRRDRVKVVDTRTLVWVERNRGRSPDGTIPETVKSSMREDSYNTYENRLLKRQLMELRHLLKLYGNISPAEFASRAEAYADKVGYWLRDPFFQQVTPYQGVIRISQVFRKHPVYRQCYQWFDRLYKHGKERIGMSYNYPLRETFALYEIWCYMQLVKLFREKGLLKNSSGLFRTRREGIFLHFAEHNESVVQLKNGIRLSYQRVFQSNSPHFYTFTQRMVPDIVIDAGERLYILDPKYRVASNLGTALGEMHKYKDGILLRHNDERAVQSVFILTPVQSDELRYFTADFHERYNMGAITVMPGGGMRSLSEWIDKLLVQ</sequence>
<protein>
    <submittedName>
        <fullName evidence="2">Component of viral defense system (DUF524 family)</fullName>
    </submittedName>
</protein>
<dbReference type="InterPro" id="IPR018633">
    <property type="entry name" value="DUF2357"/>
</dbReference>